<dbReference type="InterPro" id="IPR016181">
    <property type="entry name" value="Acyl_CoA_acyltransferase"/>
</dbReference>
<gene>
    <name evidence="2" type="ORF">EJ04DRAFT_513568</name>
</gene>
<evidence type="ECO:0000313" key="3">
    <source>
        <dbReference type="Proteomes" id="UP000799444"/>
    </source>
</evidence>
<dbReference type="PANTHER" id="PTHR42791:SF16">
    <property type="entry name" value="N-ACETYLTRANSFERASE DOMAIN-CONTAINING PROTEIN"/>
    <property type="match status" value="1"/>
</dbReference>
<dbReference type="Proteomes" id="UP000799444">
    <property type="component" value="Unassembled WGS sequence"/>
</dbReference>
<name>A0A9P4QUI7_9PLEO</name>
<accession>A0A9P4QUI7</accession>
<evidence type="ECO:0000313" key="2">
    <source>
        <dbReference type="EMBL" id="KAF2732924.1"/>
    </source>
</evidence>
<dbReference type="InterPro" id="IPR052523">
    <property type="entry name" value="Trichothecene_AcTrans"/>
</dbReference>
<dbReference type="PANTHER" id="PTHR42791">
    <property type="entry name" value="GNAT FAMILY ACETYLTRANSFERASE"/>
    <property type="match status" value="1"/>
</dbReference>
<keyword evidence="3" id="KW-1185">Reference proteome</keyword>
<protein>
    <recommendedName>
        <fullName evidence="1">N-acetyltransferase domain-containing protein</fullName>
    </recommendedName>
</protein>
<dbReference type="AlphaFoldDB" id="A0A9P4QUI7"/>
<dbReference type="Pfam" id="PF13673">
    <property type="entry name" value="Acetyltransf_10"/>
    <property type="match status" value="1"/>
</dbReference>
<dbReference type="OrthoDB" id="2115692at2759"/>
<dbReference type="CDD" id="cd04301">
    <property type="entry name" value="NAT_SF"/>
    <property type="match status" value="1"/>
</dbReference>
<dbReference type="GO" id="GO:0016747">
    <property type="term" value="F:acyltransferase activity, transferring groups other than amino-acyl groups"/>
    <property type="evidence" value="ECO:0007669"/>
    <property type="project" value="InterPro"/>
</dbReference>
<organism evidence="2 3">
    <name type="scientific">Polyplosphaeria fusca</name>
    <dbReference type="NCBI Taxonomy" id="682080"/>
    <lineage>
        <taxon>Eukaryota</taxon>
        <taxon>Fungi</taxon>
        <taxon>Dikarya</taxon>
        <taxon>Ascomycota</taxon>
        <taxon>Pezizomycotina</taxon>
        <taxon>Dothideomycetes</taxon>
        <taxon>Pleosporomycetidae</taxon>
        <taxon>Pleosporales</taxon>
        <taxon>Tetraplosphaeriaceae</taxon>
        <taxon>Polyplosphaeria</taxon>
    </lineage>
</organism>
<proteinExistence type="predicted"/>
<comment type="caution">
    <text evidence="2">The sequence shown here is derived from an EMBL/GenBank/DDBJ whole genome shotgun (WGS) entry which is preliminary data.</text>
</comment>
<sequence length="240" mass="27412">MPIREANFFEIPAIGSICSAAFFEEDLFGRTMHPHRHKYPEDFTFFWQGMVRKNWTDWRKRMLVACTKDEMTGKEKLVGMAIWHRQGEGGKKMELASYDPRKLITPLAKQANTLTSHLYPNRAADLANLDILERGFPFCMHHWASKPDEPFSRSENWYLSLLAVHPDHQGEGFGRELVEWGIKEADNEGVCASVMSSYGTDPFYLKHGFDEVIGDATEGDGNPLKGVKGGSILFRWPKKN</sequence>
<reference evidence="2" key="1">
    <citation type="journal article" date="2020" name="Stud. Mycol.">
        <title>101 Dothideomycetes genomes: a test case for predicting lifestyles and emergence of pathogens.</title>
        <authorList>
            <person name="Haridas S."/>
            <person name="Albert R."/>
            <person name="Binder M."/>
            <person name="Bloem J."/>
            <person name="Labutti K."/>
            <person name="Salamov A."/>
            <person name="Andreopoulos B."/>
            <person name="Baker S."/>
            <person name="Barry K."/>
            <person name="Bills G."/>
            <person name="Bluhm B."/>
            <person name="Cannon C."/>
            <person name="Castanera R."/>
            <person name="Culley D."/>
            <person name="Daum C."/>
            <person name="Ezra D."/>
            <person name="Gonzalez J."/>
            <person name="Henrissat B."/>
            <person name="Kuo A."/>
            <person name="Liang C."/>
            <person name="Lipzen A."/>
            <person name="Lutzoni F."/>
            <person name="Magnuson J."/>
            <person name="Mondo S."/>
            <person name="Nolan M."/>
            <person name="Ohm R."/>
            <person name="Pangilinan J."/>
            <person name="Park H.-J."/>
            <person name="Ramirez L."/>
            <person name="Alfaro M."/>
            <person name="Sun H."/>
            <person name="Tritt A."/>
            <person name="Yoshinaga Y."/>
            <person name="Zwiers L.-H."/>
            <person name="Turgeon B."/>
            <person name="Goodwin S."/>
            <person name="Spatafora J."/>
            <person name="Crous P."/>
            <person name="Grigoriev I."/>
        </authorList>
    </citation>
    <scope>NUCLEOTIDE SEQUENCE</scope>
    <source>
        <strain evidence="2">CBS 125425</strain>
    </source>
</reference>
<dbReference type="SUPFAM" id="SSF55729">
    <property type="entry name" value="Acyl-CoA N-acyltransferases (Nat)"/>
    <property type="match status" value="1"/>
</dbReference>
<dbReference type="InterPro" id="IPR000182">
    <property type="entry name" value="GNAT_dom"/>
</dbReference>
<evidence type="ECO:0000259" key="1">
    <source>
        <dbReference type="PROSITE" id="PS51186"/>
    </source>
</evidence>
<dbReference type="PROSITE" id="PS51186">
    <property type="entry name" value="GNAT"/>
    <property type="match status" value="1"/>
</dbReference>
<feature type="domain" description="N-acetyltransferase" evidence="1">
    <location>
        <begin position="93"/>
        <end position="239"/>
    </location>
</feature>
<dbReference type="Gene3D" id="3.40.630.30">
    <property type="match status" value="1"/>
</dbReference>
<dbReference type="EMBL" id="ML996169">
    <property type="protein sequence ID" value="KAF2732924.1"/>
    <property type="molecule type" value="Genomic_DNA"/>
</dbReference>